<evidence type="ECO:0000313" key="3">
    <source>
        <dbReference type="Proteomes" id="UP001278500"/>
    </source>
</evidence>
<keyword evidence="3" id="KW-1185">Reference proteome</keyword>
<reference evidence="2" key="1">
    <citation type="journal article" date="2023" name="Mol. Phylogenet. Evol.">
        <title>Genome-scale phylogeny and comparative genomics of the fungal order Sordariales.</title>
        <authorList>
            <person name="Hensen N."/>
            <person name="Bonometti L."/>
            <person name="Westerberg I."/>
            <person name="Brannstrom I.O."/>
            <person name="Guillou S."/>
            <person name="Cros-Aarteil S."/>
            <person name="Calhoun S."/>
            <person name="Haridas S."/>
            <person name="Kuo A."/>
            <person name="Mondo S."/>
            <person name="Pangilinan J."/>
            <person name="Riley R."/>
            <person name="LaButti K."/>
            <person name="Andreopoulos B."/>
            <person name="Lipzen A."/>
            <person name="Chen C."/>
            <person name="Yan M."/>
            <person name="Daum C."/>
            <person name="Ng V."/>
            <person name="Clum A."/>
            <person name="Steindorff A."/>
            <person name="Ohm R.A."/>
            <person name="Martin F."/>
            <person name="Silar P."/>
            <person name="Natvig D.O."/>
            <person name="Lalanne C."/>
            <person name="Gautier V."/>
            <person name="Ament-Velasquez S.L."/>
            <person name="Kruys A."/>
            <person name="Hutchinson M.I."/>
            <person name="Powell A.J."/>
            <person name="Barry K."/>
            <person name="Miller A.N."/>
            <person name="Grigoriev I.V."/>
            <person name="Debuchy R."/>
            <person name="Gladieux P."/>
            <person name="Hiltunen Thoren M."/>
            <person name="Johannesson H."/>
        </authorList>
    </citation>
    <scope>NUCLEOTIDE SEQUENCE</scope>
    <source>
        <strain evidence="2">CBS 560.94</strain>
    </source>
</reference>
<gene>
    <name evidence="2" type="ORF">B0H65DRAFT_536878</name>
</gene>
<reference evidence="2" key="2">
    <citation type="submission" date="2023-06" db="EMBL/GenBank/DDBJ databases">
        <authorList>
            <consortium name="Lawrence Berkeley National Laboratory"/>
            <person name="Haridas S."/>
            <person name="Hensen N."/>
            <person name="Bonometti L."/>
            <person name="Westerberg I."/>
            <person name="Brannstrom I.O."/>
            <person name="Guillou S."/>
            <person name="Cros-Aarteil S."/>
            <person name="Calhoun S."/>
            <person name="Kuo A."/>
            <person name="Mondo S."/>
            <person name="Pangilinan J."/>
            <person name="Riley R."/>
            <person name="Labutti K."/>
            <person name="Andreopoulos B."/>
            <person name="Lipzen A."/>
            <person name="Chen C."/>
            <person name="Yanf M."/>
            <person name="Daum C."/>
            <person name="Ng V."/>
            <person name="Clum A."/>
            <person name="Steindorff A."/>
            <person name="Ohm R."/>
            <person name="Martin F."/>
            <person name="Silar P."/>
            <person name="Natvig D."/>
            <person name="Lalanne C."/>
            <person name="Gautier V."/>
            <person name="Ament-Velasquez S.L."/>
            <person name="Kruys A."/>
            <person name="Hutchinson M.I."/>
            <person name="Powell A.J."/>
            <person name="Barry K."/>
            <person name="Miller A.N."/>
            <person name="Grigoriev I.V."/>
            <person name="Debuchy R."/>
            <person name="Gladieux P."/>
            <person name="Thoren M.H."/>
            <person name="Johannesson H."/>
        </authorList>
    </citation>
    <scope>NUCLEOTIDE SEQUENCE</scope>
    <source>
        <strain evidence="2">CBS 560.94</strain>
    </source>
</reference>
<evidence type="ECO:0000256" key="1">
    <source>
        <dbReference type="SAM" id="MobiDB-lite"/>
    </source>
</evidence>
<name>A0AAE0JJQ0_9PEZI</name>
<sequence length="323" mass="36073">MDSFTTPQRSPSTRAQPQPRQELTTSVRRFFCSQPLPEVRTNDVTATPYLIPDFGRPSGEANKRRKERPEMRSKRKKGSSGKEQNQNRKTAKDILAGAVFQSSRHLQALRSKPSRKNLSHLVPFRGDRCLRELRKRPLVPVRTRIRGRPSEASCFLSASWQGSPSSKASPEARACKGRTSETVGQGRSCKAICRIVCVQIQGPEKDLDLTGVGTPQIVTWIRRPNFDVRLTFALALLDSAASESLPTDVKRRVAGLKGIQKDAVPNWKNKKNRGGGRLLNLLIQLFNLGATVKSALRTLWLLYKPQLSGTKAPPNESIRRPPH</sequence>
<accession>A0AAE0JJQ0</accession>
<dbReference type="GeneID" id="87866214"/>
<organism evidence="2 3">
    <name type="scientific">Neurospora tetraspora</name>
    <dbReference type="NCBI Taxonomy" id="94610"/>
    <lineage>
        <taxon>Eukaryota</taxon>
        <taxon>Fungi</taxon>
        <taxon>Dikarya</taxon>
        <taxon>Ascomycota</taxon>
        <taxon>Pezizomycotina</taxon>
        <taxon>Sordariomycetes</taxon>
        <taxon>Sordariomycetidae</taxon>
        <taxon>Sordariales</taxon>
        <taxon>Sordariaceae</taxon>
        <taxon>Neurospora</taxon>
    </lineage>
</organism>
<proteinExistence type="predicted"/>
<dbReference type="RefSeq" id="XP_062683836.1">
    <property type="nucleotide sequence ID" value="XM_062829060.1"/>
</dbReference>
<protein>
    <submittedName>
        <fullName evidence="2">Uncharacterized protein</fullName>
    </submittedName>
</protein>
<comment type="caution">
    <text evidence="2">The sequence shown here is derived from an EMBL/GenBank/DDBJ whole genome shotgun (WGS) entry which is preliminary data.</text>
</comment>
<evidence type="ECO:0000313" key="2">
    <source>
        <dbReference type="EMBL" id="KAK3350541.1"/>
    </source>
</evidence>
<dbReference type="Proteomes" id="UP001278500">
    <property type="component" value="Unassembled WGS sequence"/>
</dbReference>
<feature type="compositionally biased region" description="Polar residues" evidence="1">
    <location>
        <begin position="1"/>
        <end position="27"/>
    </location>
</feature>
<dbReference type="AlphaFoldDB" id="A0AAE0JJQ0"/>
<feature type="region of interest" description="Disordered" evidence="1">
    <location>
        <begin position="1"/>
        <end position="91"/>
    </location>
</feature>
<dbReference type="EMBL" id="JAUEPP010000002">
    <property type="protein sequence ID" value="KAK3350541.1"/>
    <property type="molecule type" value="Genomic_DNA"/>
</dbReference>